<evidence type="ECO:0000313" key="4">
    <source>
        <dbReference type="EMBL" id="AKK10944.1"/>
    </source>
</evidence>
<dbReference type="InterPro" id="IPR036117">
    <property type="entry name" value="DhaL_dom_sf"/>
</dbReference>
<protein>
    <submittedName>
        <fullName evidence="4">Dihydroxyacetone kinase DhaL subunit</fullName>
        <ecNumber evidence="4">2.7.1.-</ecNumber>
    </submittedName>
</protein>
<feature type="domain" description="DhaL" evidence="3">
    <location>
        <begin position="5"/>
        <end position="200"/>
    </location>
</feature>
<dbReference type="GO" id="GO:0005829">
    <property type="term" value="C:cytosol"/>
    <property type="evidence" value="ECO:0007669"/>
    <property type="project" value="TreeGrafter"/>
</dbReference>
<dbReference type="Proteomes" id="UP000035548">
    <property type="component" value="Chromosome"/>
</dbReference>
<proteinExistence type="predicted"/>
<reference evidence="4 5" key="1">
    <citation type="journal article" date="2015" name="Genome Announc.">
        <title>Virulence Factor Genes Detected in the Complete Genome Sequence of Corynebacterium uterequi DSM 45634, Isolated from the Uterus of a Maiden Mare.</title>
        <authorList>
            <person name="Ruckert C."/>
            <person name="Kriete M."/>
            <person name="Jaenicke S."/>
            <person name="Winkler A."/>
            <person name="Tauch A."/>
        </authorList>
    </citation>
    <scope>NUCLEOTIDE SEQUENCE [LARGE SCALE GENOMIC DNA]</scope>
    <source>
        <strain evidence="4 5">DSM 45634</strain>
    </source>
</reference>
<evidence type="ECO:0000259" key="3">
    <source>
        <dbReference type="PROSITE" id="PS51480"/>
    </source>
</evidence>
<keyword evidence="2 4" id="KW-0418">Kinase</keyword>
<dbReference type="Pfam" id="PF02734">
    <property type="entry name" value="Dak2"/>
    <property type="match status" value="1"/>
</dbReference>
<dbReference type="RefSeq" id="WP_201775051.1">
    <property type="nucleotide sequence ID" value="NZ_CP011546.1"/>
</dbReference>
<dbReference type="Gene3D" id="1.25.40.340">
    <property type="match status" value="1"/>
</dbReference>
<dbReference type="EC" id="2.7.1.-" evidence="4"/>
<dbReference type="InterPro" id="IPR012737">
    <property type="entry name" value="DhaK_L_YcgS"/>
</dbReference>
<dbReference type="SUPFAM" id="SSF101473">
    <property type="entry name" value="DhaL-like"/>
    <property type="match status" value="1"/>
</dbReference>
<dbReference type="GO" id="GO:0004371">
    <property type="term" value="F:glycerone kinase activity"/>
    <property type="evidence" value="ECO:0007669"/>
    <property type="project" value="InterPro"/>
</dbReference>
<dbReference type="InterPro" id="IPR004007">
    <property type="entry name" value="DhaL_dom"/>
</dbReference>
<dbReference type="PANTHER" id="PTHR28629:SF4">
    <property type="entry name" value="TRIOKINASE_FMN CYCLASE"/>
    <property type="match status" value="1"/>
</dbReference>
<dbReference type="PANTHER" id="PTHR28629">
    <property type="entry name" value="TRIOKINASE/FMN CYCLASE"/>
    <property type="match status" value="1"/>
</dbReference>
<dbReference type="EMBL" id="CP011546">
    <property type="protein sequence ID" value="AKK10944.1"/>
    <property type="molecule type" value="Genomic_DNA"/>
</dbReference>
<gene>
    <name evidence="4" type="primary">dak</name>
    <name evidence="4" type="ORF">CUTER_04695</name>
</gene>
<keyword evidence="5" id="KW-1185">Reference proteome</keyword>
<dbReference type="GO" id="GO:0019563">
    <property type="term" value="P:glycerol catabolic process"/>
    <property type="evidence" value="ECO:0007669"/>
    <property type="project" value="TreeGrafter"/>
</dbReference>
<organism evidence="4 5">
    <name type="scientific">Corynebacterium uterequi</name>
    <dbReference type="NCBI Taxonomy" id="1072256"/>
    <lineage>
        <taxon>Bacteria</taxon>
        <taxon>Bacillati</taxon>
        <taxon>Actinomycetota</taxon>
        <taxon>Actinomycetes</taxon>
        <taxon>Mycobacteriales</taxon>
        <taxon>Corynebacteriaceae</taxon>
        <taxon>Corynebacterium</taxon>
    </lineage>
</organism>
<dbReference type="SMART" id="SM01120">
    <property type="entry name" value="Dak2"/>
    <property type="match status" value="1"/>
</dbReference>
<dbReference type="NCBIfam" id="TIGR02365">
    <property type="entry name" value="dha_L_ycgS"/>
    <property type="match status" value="1"/>
</dbReference>
<reference evidence="5" key="2">
    <citation type="submission" date="2015-05" db="EMBL/GenBank/DDBJ databases">
        <title>Complete genome sequence of Corynebacterium uterequi DSM 45634, isolated from the uterus of a maiden mare.</title>
        <authorList>
            <person name="Ruckert C."/>
            <person name="Albersmeier A."/>
            <person name="Winkler A."/>
            <person name="Tauch A."/>
        </authorList>
    </citation>
    <scope>NUCLEOTIDE SEQUENCE [LARGE SCALE GENOMIC DNA]</scope>
    <source>
        <strain evidence="5">DSM 45634</strain>
    </source>
</reference>
<dbReference type="PATRIC" id="fig|1072256.5.peg.932"/>
<dbReference type="FunFam" id="1.25.40.340:FF:000002">
    <property type="entry name" value="Dihydroxyacetone kinase, L subunit"/>
    <property type="match status" value="1"/>
</dbReference>
<dbReference type="KEGG" id="cut:CUTER_04695"/>
<evidence type="ECO:0000256" key="2">
    <source>
        <dbReference type="ARBA" id="ARBA00022777"/>
    </source>
</evidence>
<keyword evidence="1 4" id="KW-0808">Transferase</keyword>
<dbReference type="AlphaFoldDB" id="A0A0G3HCC0"/>
<evidence type="ECO:0000313" key="5">
    <source>
        <dbReference type="Proteomes" id="UP000035548"/>
    </source>
</evidence>
<dbReference type="InterPro" id="IPR050861">
    <property type="entry name" value="Dihydroxyacetone_Kinase"/>
</dbReference>
<evidence type="ECO:0000256" key="1">
    <source>
        <dbReference type="ARBA" id="ARBA00022679"/>
    </source>
</evidence>
<dbReference type="PROSITE" id="PS51480">
    <property type="entry name" value="DHAL"/>
    <property type="match status" value="1"/>
</dbReference>
<sequence>MIDTTWAIDWLDRCADVLHDRRAELTELDRAIGDADHGENLDRGFQAVRGRLDPGEFDTPGQVLMMAAKTLISTVGGASGPLYGTALLRAAKAAPGDELDAAGVAALLAAACQGIQSRGKAERGEKTMVDAWGPAADAAVGAESAVAALRAAADAAERGAEETTGMRATKGRASYLGERSVGHKDPGAASTALILRAAADAAADAAGRDAS</sequence>
<accession>A0A0G3HCC0</accession>
<dbReference type="STRING" id="1072256.CUTER_04695"/>
<name>A0A0G3HCC0_9CORY</name>